<dbReference type="InterPro" id="IPR045026">
    <property type="entry name" value="LIMYB"/>
</dbReference>
<dbReference type="PANTHER" id="PTHR47584:SF14">
    <property type="entry name" value="L10-INTERACTING MYB DOMAIN-CONTAINING PROTEIN-LIKE"/>
    <property type="match status" value="1"/>
</dbReference>
<name>A0A1U7Z7M7_NELNU</name>
<evidence type="ECO:0000313" key="1">
    <source>
        <dbReference type="Proteomes" id="UP000189703"/>
    </source>
</evidence>
<organism evidence="1 2">
    <name type="scientific">Nelumbo nucifera</name>
    <name type="common">Sacred lotus</name>
    <dbReference type="NCBI Taxonomy" id="4432"/>
    <lineage>
        <taxon>Eukaryota</taxon>
        <taxon>Viridiplantae</taxon>
        <taxon>Streptophyta</taxon>
        <taxon>Embryophyta</taxon>
        <taxon>Tracheophyta</taxon>
        <taxon>Spermatophyta</taxon>
        <taxon>Magnoliopsida</taxon>
        <taxon>Proteales</taxon>
        <taxon>Nelumbonaceae</taxon>
        <taxon>Nelumbo</taxon>
    </lineage>
</organism>
<dbReference type="PANTHER" id="PTHR47584">
    <property type="match status" value="1"/>
</dbReference>
<protein>
    <submittedName>
        <fullName evidence="2">Uncharacterized protein LOC104587617</fullName>
    </submittedName>
</protein>
<reference evidence="2" key="1">
    <citation type="submission" date="2025-08" db="UniProtKB">
        <authorList>
            <consortium name="RefSeq"/>
        </authorList>
    </citation>
    <scope>IDENTIFICATION</scope>
</reference>
<proteinExistence type="predicted"/>
<accession>A0A1U7Z7M7</accession>
<dbReference type="RefSeq" id="XP_010243604.1">
    <property type="nucleotide sequence ID" value="XM_010245302.1"/>
</dbReference>
<dbReference type="OrthoDB" id="1101689at2759"/>
<evidence type="ECO:0000313" key="2">
    <source>
        <dbReference type="RefSeq" id="XP_010243604.1"/>
    </source>
</evidence>
<dbReference type="KEGG" id="nnu:104587617"/>
<sequence>MVSGCLKSIGWKEVRQSFFAQVGLKFNTKSFNNKIQNLKSRYKEFKKLRFGQTGFGWDEEKKMVVASPKTRENYFLANPKAKKFRTMGCPEYNNLKIIFGGTTPTGRFSASLARGIESPPREKGHVSNDPPFEEVQQPSPGIADSTNIDGDQIFTTTTKQNACRKRPSKFSDAIVEQNVSTDKRFEKLVDSINGMNQKPENHFSMSNVLSELNSIE</sequence>
<dbReference type="InterPro" id="IPR024752">
    <property type="entry name" value="Myb/SANT-like_dom"/>
</dbReference>
<gene>
    <name evidence="2" type="primary">LOC104587617</name>
</gene>
<dbReference type="Pfam" id="PF12776">
    <property type="entry name" value="Myb_DNA-bind_3"/>
    <property type="match status" value="1"/>
</dbReference>
<keyword evidence="1" id="KW-1185">Reference proteome</keyword>
<dbReference type="GeneID" id="104587617"/>
<dbReference type="AlphaFoldDB" id="A0A1U7Z7M7"/>
<dbReference type="Proteomes" id="UP000189703">
    <property type="component" value="Unplaced"/>
</dbReference>